<evidence type="ECO:0000313" key="2">
    <source>
        <dbReference type="Proteomes" id="UP001178507"/>
    </source>
</evidence>
<name>A0AA36MJQ2_9DINO</name>
<organism evidence="1 2">
    <name type="scientific">Effrenium voratum</name>
    <dbReference type="NCBI Taxonomy" id="2562239"/>
    <lineage>
        <taxon>Eukaryota</taxon>
        <taxon>Sar</taxon>
        <taxon>Alveolata</taxon>
        <taxon>Dinophyceae</taxon>
        <taxon>Suessiales</taxon>
        <taxon>Symbiodiniaceae</taxon>
        <taxon>Effrenium</taxon>
    </lineage>
</organism>
<evidence type="ECO:0000313" key="1">
    <source>
        <dbReference type="EMBL" id="CAJ1370168.1"/>
    </source>
</evidence>
<accession>A0AA36MJQ2</accession>
<protein>
    <submittedName>
        <fullName evidence="1">Uncharacterized protein</fullName>
    </submittedName>
</protein>
<reference evidence="1" key="1">
    <citation type="submission" date="2023-08" db="EMBL/GenBank/DDBJ databases">
        <authorList>
            <person name="Chen Y."/>
            <person name="Shah S."/>
            <person name="Dougan E. K."/>
            <person name="Thang M."/>
            <person name="Chan C."/>
        </authorList>
    </citation>
    <scope>NUCLEOTIDE SEQUENCE</scope>
</reference>
<dbReference type="Proteomes" id="UP001178507">
    <property type="component" value="Unassembled WGS sequence"/>
</dbReference>
<gene>
    <name evidence="1" type="ORF">EVOR1521_LOCUS803</name>
</gene>
<sequence>MALPRNMFAASPHFQHPDQMRQMRHFQKNCFGASAEMAKTAGGRQRTRGAEAEGLRKVQDHTPIENGKDHAIPQEVARVSVYEQVKRKDWGQSFY</sequence>
<keyword evidence="2" id="KW-1185">Reference proteome</keyword>
<comment type="caution">
    <text evidence="1">The sequence shown here is derived from an EMBL/GenBank/DDBJ whole genome shotgun (WGS) entry which is preliminary data.</text>
</comment>
<dbReference type="AlphaFoldDB" id="A0AA36MJQ2"/>
<dbReference type="EMBL" id="CAUJNA010000002">
    <property type="protein sequence ID" value="CAJ1370168.1"/>
    <property type="molecule type" value="Genomic_DNA"/>
</dbReference>
<proteinExistence type="predicted"/>